<feature type="compositionally biased region" description="Polar residues" evidence="1">
    <location>
        <begin position="351"/>
        <end position="363"/>
    </location>
</feature>
<organism evidence="4 5">
    <name type="scientific">Mycoplasma feriruminatoris</name>
    <dbReference type="NCBI Taxonomy" id="1179777"/>
    <lineage>
        <taxon>Bacteria</taxon>
        <taxon>Bacillati</taxon>
        <taxon>Mycoplasmatota</taxon>
        <taxon>Mollicutes</taxon>
        <taxon>Mycoplasmataceae</taxon>
        <taxon>Mycoplasma</taxon>
    </lineage>
</organism>
<keyword evidence="3" id="KW-0732">Signal</keyword>
<keyword evidence="2" id="KW-0472">Membrane</keyword>
<gene>
    <name evidence="4" type="ORF">MFERI15181_00167</name>
</gene>
<dbReference type="Pfam" id="PF03382">
    <property type="entry name" value="DUF285"/>
    <property type="match status" value="1"/>
</dbReference>
<protein>
    <submittedName>
        <fullName evidence="4">Myrrcad domain-containing protein</fullName>
    </submittedName>
</protein>
<keyword evidence="2" id="KW-1133">Transmembrane helix</keyword>
<dbReference type="InterPro" id="IPR011889">
    <property type="entry name" value="Liste_lipo_26"/>
</dbReference>
<feature type="transmembrane region" description="Helical" evidence="2">
    <location>
        <begin position="370"/>
        <end position="394"/>
    </location>
</feature>
<feature type="compositionally biased region" description="Polar residues" evidence="1">
    <location>
        <begin position="238"/>
        <end position="249"/>
    </location>
</feature>
<feature type="compositionally biased region" description="Low complexity" evidence="1">
    <location>
        <begin position="250"/>
        <end position="267"/>
    </location>
</feature>
<feature type="compositionally biased region" description="Polar residues" evidence="1">
    <location>
        <begin position="281"/>
        <end position="291"/>
    </location>
</feature>
<evidence type="ECO:0000256" key="1">
    <source>
        <dbReference type="SAM" id="MobiDB-lite"/>
    </source>
</evidence>
<name>A0ABY8HVG1_9MOLU</name>
<feature type="compositionally biased region" description="Basic and acidic residues" evidence="1">
    <location>
        <begin position="312"/>
        <end position="350"/>
    </location>
</feature>
<accession>A0ABY8HVG1</accession>
<keyword evidence="5" id="KW-1185">Reference proteome</keyword>
<dbReference type="RefSeq" id="WP_278300044.1">
    <property type="nucleotide sequence ID" value="NZ_CP113498.1"/>
</dbReference>
<evidence type="ECO:0000256" key="3">
    <source>
        <dbReference type="SAM" id="SignalP"/>
    </source>
</evidence>
<dbReference type="NCBIfam" id="TIGR02167">
    <property type="entry name" value="Liste_lipo_26"/>
    <property type="match status" value="2"/>
</dbReference>
<evidence type="ECO:0000313" key="5">
    <source>
        <dbReference type="Proteomes" id="UP001214039"/>
    </source>
</evidence>
<dbReference type="Proteomes" id="UP001214039">
    <property type="component" value="Chromosome"/>
</dbReference>
<dbReference type="InterPro" id="IPR005046">
    <property type="entry name" value="DUF285"/>
</dbReference>
<sequence>MKKLLTILTSTSAVFLITAGVMLVNRNNGDNNKINYNVQGKNVSHEFEDKITRKKITKIGYYYKGSQVIINQIPPTVEIIAADLPEEITSLRNAFFGNKQRIHWEKTWDTKNITDMSAMFYDAIWLNDASIRNWDTSKVTDMSRMFHKAKSFNQDISKWNVSNVKNFQSMFEEANKFNNGGKPLDWGEKLKSANNMNKMFKNAYEFKQNLNNWLMKTEVNKNDFGLDQTLHPKWYVKPQTQPPTNSSQATSTSDSLARSDDSSSTISIGNNVMSDGEISDTRPNMPTNQQFGEPVIKVEPEISNKKPGLSDLDSKRGENKNFIEEKNEQPKKENETSIESTTKKPKDSKNLYKNSSTKPNTILKSNSSNAAVIAGAVLGTFSLLGIGAGAGYYYRKNLKNFYLKSSDKIKPVYVKSKDSLKEFYNKSKTKIKVKLSKIKSKK</sequence>
<keyword evidence="2" id="KW-0812">Transmembrane</keyword>
<feature type="region of interest" description="Disordered" evidence="1">
    <location>
        <begin position="235"/>
        <end position="363"/>
    </location>
</feature>
<feature type="signal peptide" evidence="3">
    <location>
        <begin position="1"/>
        <end position="19"/>
    </location>
</feature>
<evidence type="ECO:0000313" key="4">
    <source>
        <dbReference type="EMBL" id="WFQ93267.1"/>
    </source>
</evidence>
<reference evidence="4" key="1">
    <citation type="submission" date="2022-11" db="EMBL/GenBank/DDBJ databases">
        <title>Comparative genomic analysis of Mycoplasma feriruminatoris and the Mycoplasma mycoides cluster.</title>
        <authorList>
            <person name="Baby V."/>
            <person name="Ambroset C."/>
            <person name="Gaurivaud P."/>
            <person name="Boury C."/>
            <person name="Guichoux E."/>
            <person name="Lartigue C."/>
            <person name="Tardy F."/>
            <person name="Sirand-Pugnet P."/>
        </authorList>
    </citation>
    <scope>NUCLEOTIDE SEQUENCE [LARGE SCALE GENOMIC DNA]</scope>
    <source>
        <strain evidence="4">L15181</strain>
    </source>
</reference>
<proteinExistence type="predicted"/>
<evidence type="ECO:0000256" key="2">
    <source>
        <dbReference type="SAM" id="Phobius"/>
    </source>
</evidence>
<dbReference type="NCBIfam" id="NF033158">
    <property type="entry name" value="Myrrcad"/>
    <property type="match status" value="1"/>
</dbReference>
<dbReference type="EMBL" id="CP113498">
    <property type="protein sequence ID" value="WFQ93267.1"/>
    <property type="molecule type" value="Genomic_DNA"/>
</dbReference>
<feature type="chain" id="PRO_5045780149" evidence="3">
    <location>
        <begin position="20"/>
        <end position="442"/>
    </location>
</feature>